<dbReference type="HOGENOM" id="CLU_260974_0_0_1"/>
<accession>Q22PB6</accession>
<evidence type="ECO:0008006" key="3">
    <source>
        <dbReference type="Google" id="ProtNLM"/>
    </source>
</evidence>
<gene>
    <name evidence="1" type="ORF">TTHERM_00364260</name>
</gene>
<dbReference type="InParanoid" id="Q22PB6"/>
<name>Q22PB6_TETTS</name>
<dbReference type="KEGG" id="tet:TTHERM_00364260"/>
<dbReference type="PANTHER" id="PTHR11319">
    <property type="entry name" value="G PROTEIN-COUPLED RECEPTOR-RELATED"/>
    <property type="match status" value="1"/>
</dbReference>
<dbReference type="InterPro" id="IPR011044">
    <property type="entry name" value="Quino_amine_DH_bsu"/>
</dbReference>
<dbReference type="GeneID" id="7842406"/>
<dbReference type="Gene3D" id="2.130.10.10">
    <property type="entry name" value="YVTN repeat-like/Quinoprotein amine dehydrogenase"/>
    <property type="match status" value="1"/>
</dbReference>
<dbReference type="Proteomes" id="UP000009168">
    <property type="component" value="Unassembled WGS sequence"/>
</dbReference>
<sequence length="1621" mass="186184">MDGTQFTIKLDISSQDKIIDFDVGNFSGLKMHDQLKQIISLNFSFQSVKKMPILLQNQTFESQMLFEIAFFSKSSIQIIAKDILNPLSLNKKIIENFNLPFPTPISQVNQLIQVFSPPILTSCHQNGDFIFYDTSRPTRIQLIQRKNFNNQACVQMERFFNNKIIALTSLQVLLIDPSQQIVNNSLNNLTNIIQITSNYDKLAINYNNCIQIFSTEFISIFVQCSNNFSSNNLNIALNNDLKLITQKIQAIFIYQLNLTDQSASLVYSLSQTSNIQFVNFFKQFISDQSNTLNSYVIEEIILFDSLSNLSFYNISLLQTCTPFNLNVKSILQVKRVLNDNSAYFIAGIDILSGLYDMILILKNSNQQFLINSAPFKPSIEQPFKKINGKGNIFYSYKYKFNLNFFSLLKEYEIDPNRNITYIYGHDYLYGDYATYPLNNIESSSSTLLCRYGSQSGLIYIAKFNQYRYTEISTKQMLSSSDATDQIIEIIQSAYLGVYFVRTIKKITSYNLFTNDFIEELTPTIPTNQSFSQISLVQGTLSVICWSQQQVLLVNYEQTSSQKYYFSNMSLINGWLYDSNQNVFYIYGSSFSKLDPSLKILNSIFQLNLTKVQFLQCQMTNNLIICSVSLNSFVIMNKTSLDNSQIQIVQVNGFTSQFQIFLDEQYQNIFLFSSIISIYNFNGVFNTTYSLKTQLTSCSIQQGFLLFSSQQFIYFIYRDTLQLRQNFISGPSGLNIINYIYVDYLQQIILYANQYLFAQIYIYDSQTLQNIAKINGSFAQNQIGYVVQMYFDPFSTTLLYLDTQGNLYVMFPYQSNSIQNNYKITEIIDRNEQLVSFSFDKVTNNLIVYSTSAVYQINYSTAGNQYEAQLNEPANLFSTIPLNSQLLDFLIFNTDNTIFRYSKFHISYETVLEGSQIVDIMYNCQSDILVIAQKNAVLFYQQYQYSKDNQQISNIFSIQEIQFNKFILSNVYLTLDKKVIHCDLKTGLIIRTFQLQSSVLVTQFQSNKNQDLIFFGLSDGQVLQYNLSDQSVFYYPVSDASFNTSIINIILDESKKPQQQAFFVSNGGILIQVDFVINKIISKINLINLVNEESEIQLVDFLVDLISNSQFIFSPQTGTQNDLQLQNNTFSILKQQILQIFNYNFVFKNQHLIMIQNTFIVLYQINYKNNSGSFQLSQQQTISIQSSNFSFNQAQNGGALFFLGILQSVSFINSQFIGNSATSSGGAFYFADIGNCQIIFDSNSKVSKNKALIGGGLRIIQSSSMNFKFPKNFPFQKNIFQNEAEIYGNDSTTYPQQLQLQNVQGQSKQNMYQFNFQESTNFIPQAYQSQFSRYAHIKDFQSGGQLILRIFVLDNYNRSLSFSQEKLLGELYPSDIQQELKDIYISINNLDVQLSQLIGQRILDYNQYNSTSQAFELTSLQILAQLQSNQLFVISSSIYTKSEESYPVLLSIYFRQCQLGEIIQSVTNDIMICKYCQEQTYSLIDPQVLFKQQLDQSNLIKNECNTCPPSASSCQGASINLKNGYWRSNNFTDQILSCDPQIGSCKGEDPNSINYCSVGYIGPLCQQCDITGEIWQGARYQEAIMKGFCEQCAGIYFQYAFLTLKFSIMNFENFTNLQKFNQ</sequence>
<proteinExistence type="predicted"/>
<evidence type="ECO:0000313" key="2">
    <source>
        <dbReference type="Proteomes" id="UP000009168"/>
    </source>
</evidence>
<organism evidence="1 2">
    <name type="scientific">Tetrahymena thermophila (strain SB210)</name>
    <dbReference type="NCBI Taxonomy" id="312017"/>
    <lineage>
        <taxon>Eukaryota</taxon>
        <taxon>Sar</taxon>
        <taxon>Alveolata</taxon>
        <taxon>Ciliophora</taxon>
        <taxon>Intramacronucleata</taxon>
        <taxon>Oligohymenophorea</taxon>
        <taxon>Hymenostomatida</taxon>
        <taxon>Tetrahymenina</taxon>
        <taxon>Tetrahymenidae</taxon>
        <taxon>Tetrahymena</taxon>
    </lineage>
</organism>
<protein>
    <recommendedName>
        <fullName evidence="3">Transmembrane protein</fullName>
    </recommendedName>
</protein>
<dbReference type="SUPFAM" id="SSF50969">
    <property type="entry name" value="YVTN repeat-like/Quinoprotein amine dehydrogenase"/>
    <property type="match status" value="1"/>
</dbReference>
<dbReference type="RefSeq" id="XP_001007438.2">
    <property type="nucleotide sequence ID" value="XM_001007438.2"/>
</dbReference>
<evidence type="ECO:0000313" key="1">
    <source>
        <dbReference type="EMBL" id="EAR87193.2"/>
    </source>
</evidence>
<reference evidence="2" key="1">
    <citation type="journal article" date="2006" name="PLoS Biol.">
        <title>Macronuclear genome sequence of the ciliate Tetrahymena thermophila, a model eukaryote.</title>
        <authorList>
            <person name="Eisen J.A."/>
            <person name="Coyne R.S."/>
            <person name="Wu M."/>
            <person name="Wu D."/>
            <person name="Thiagarajan M."/>
            <person name="Wortman J.R."/>
            <person name="Badger J.H."/>
            <person name="Ren Q."/>
            <person name="Amedeo P."/>
            <person name="Jones K.M."/>
            <person name="Tallon L.J."/>
            <person name="Delcher A.L."/>
            <person name="Salzberg S.L."/>
            <person name="Silva J.C."/>
            <person name="Haas B.J."/>
            <person name="Majoros W.H."/>
            <person name="Farzad M."/>
            <person name="Carlton J.M."/>
            <person name="Smith R.K. Jr."/>
            <person name="Garg J."/>
            <person name="Pearlman R.E."/>
            <person name="Karrer K.M."/>
            <person name="Sun L."/>
            <person name="Manning G."/>
            <person name="Elde N.C."/>
            <person name="Turkewitz A.P."/>
            <person name="Asai D.J."/>
            <person name="Wilkes D.E."/>
            <person name="Wang Y."/>
            <person name="Cai H."/>
            <person name="Collins K."/>
            <person name="Stewart B.A."/>
            <person name="Lee S.R."/>
            <person name="Wilamowska K."/>
            <person name="Weinberg Z."/>
            <person name="Ruzzo W.L."/>
            <person name="Wloga D."/>
            <person name="Gaertig J."/>
            <person name="Frankel J."/>
            <person name="Tsao C.-C."/>
            <person name="Gorovsky M.A."/>
            <person name="Keeling P.J."/>
            <person name="Waller R.F."/>
            <person name="Patron N.J."/>
            <person name="Cherry J.M."/>
            <person name="Stover N.A."/>
            <person name="Krieger C.J."/>
            <person name="del Toro C."/>
            <person name="Ryder H.F."/>
            <person name="Williamson S.C."/>
            <person name="Barbeau R.A."/>
            <person name="Hamilton E.P."/>
            <person name="Orias E."/>
        </authorList>
    </citation>
    <scope>NUCLEOTIDE SEQUENCE [LARGE SCALE GENOMIC DNA]</scope>
    <source>
        <strain evidence="2">SB210</strain>
    </source>
</reference>
<keyword evidence="2" id="KW-1185">Reference proteome</keyword>
<dbReference type="PANTHER" id="PTHR11319:SF35">
    <property type="entry name" value="OUTER MEMBRANE PROTEIN PMPC-RELATED"/>
    <property type="match status" value="1"/>
</dbReference>
<dbReference type="EMBL" id="GG662855">
    <property type="protein sequence ID" value="EAR87193.2"/>
    <property type="molecule type" value="Genomic_DNA"/>
</dbReference>
<dbReference type="InterPro" id="IPR015943">
    <property type="entry name" value="WD40/YVTN_repeat-like_dom_sf"/>
</dbReference>